<evidence type="ECO:0000313" key="2">
    <source>
        <dbReference type="Proteomes" id="UP000661918"/>
    </source>
</evidence>
<dbReference type="RefSeq" id="WP_188905194.1">
    <property type="nucleotide sequence ID" value="NZ_BMOM01000040.1"/>
</dbReference>
<protein>
    <submittedName>
        <fullName evidence="1">Uncharacterized protein</fullName>
    </submittedName>
</protein>
<reference evidence="2" key="1">
    <citation type="journal article" date="2019" name="Int. J. Syst. Evol. Microbiol.">
        <title>The Global Catalogue of Microorganisms (GCM) 10K type strain sequencing project: providing services to taxonomists for standard genome sequencing and annotation.</title>
        <authorList>
            <consortium name="The Broad Institute Genomics Platform"/>
            <consortium name="The Broad Institute Genome Sequencing Center for Infectious Disease"/>
            <person name="Wu L."/>
            <person name="Ma J."/>
        </authorList>
    </citation>
    <scope>NUCLEOTIDE SEQUENCE [LARGE SCALE GENOMIC DNA]</scope>
    <source>
        <strain evidence="2">JCM 15443</strain>
    </source>
</reference>
<gene>
    <name evidence="1" type="ORF">GCM10010841_30340</name>
</gene>
<sequence>MYIYVPEHIRCGDRIVSLITATPPFVSPASSPIPPHVLGTYGSKADADAAYDAWCDEVEGTGGHINVPWDNLEFRMLPCERHNVPALAEAARTGKPVYMTLFRPEQVLTEDDVNVMINAVAMCVTVTDRTGKRRSVSSDEASVLMHRSLTQVGEDVLQRLR</sequence>
<dbReference type="Proteomes" id="UP000661918">
    <property type="component" value="Unassembled WGS sequence"/>
</dbReference>
<evidence type="ECO:0000313" key="1">
    <source>
        <dbReference type="EMBL" id="GGM20243.1"/>
    </source>
</evidence>
<keyword evidence="2" id="KW-1185">Reference proteome</keyword>
<name>A0ABQ2GYJ5_9DEIO</name>
<comment type="caution">
    <text evidence="1">The sequence shown here is derived from an EMBL/GenBank/DDBJ whole genome shotgun (WGS) entry which is preliminary data.</text>
</comment>
<accession>A0ABQ2GYJ5</accession>
<proteinExistence type="predicted"/>
<dbReference type="EMBL" id="BMOM01000040">
    <property type="protein sequence ID" value="GGM20243.1"/>
    <property type="molecule type" value="Genomic_DNA"/>
</dbReference>
<organism evidence="1 2">
    <name type="scientific">Deinococcus aerophilus</name>
    <dbReference type="NCBI Taxonomy" id="522488"/>
    <lineage>
        <taxon>Bacteria</taxon>
        <taxon>Thermotogati</taxon>
        <taxon>Deinococcota</taxon>
        <taxon>Deinococci</taxon>
        <taxon>Deinococcales</taxon>
        <taxon>Deinococcaceae</taxon>
        <taxon>Deinococcus</taxon>
    </lineage>
</organism>